<dbReference type="GO" id="GO:0009055">
    <property type="term" value="F:electron transfer activity"/>
    <property type="evidence" value="ECO:0007669"/>
    <property type="project" value="InterPro"/>
</dbReference>
<protein>
    <submittedName>
        <fullName evidence="9">Cytochrome c4</fullName>
    </submittedName>
</protein>
<reference evidence="9 10" key="1">
    <citation type="submission" date="2019-03" db="EMBL/GenBank/DDBJ databases">
        <title>Sapientia aquatica gen. nov., sp. nov., isolated from a crater lake.</title>
        <authorList>
            <person name="Felfoldi T."/>
            <person name="Szabo A."/>
            <person name="Toth E."/>
            <person name="Schumann P."/>
            <person name="Keki Z."/>
            <person name="Marialigeti K."/>
            <person name="Mathe I."/>
        </authorList>
    </citation>
    <scope>NUCLEOTIDE SEQUENCE [LARGE SCALE GENOMIC DNA]</scope>
    <source>
        <strain evidence="9 10">SA-152</strain>
    </source>
</reference>
<keyword evidence="7" id="KW-0732">Signal</keyword>
<evidence type="ECO:0000256" key="1">
    <source>
        <dbReference type="ARBA" id="ARBA00022617"/>
    </source>
</evidence>
<keyword evidence="2 5" id="KW-0479">Metal-binding</keyword>
<dbReference type="Gene3D" id="1.10.760.10">
    <property type="entry name" value="Cytochrome c-like domain"/>
    <property type="match status" value="2"/>
</dbReference>
<feature type="signal peptide" evidence="7">
    <location>
        <begin position="1"/>
        <end position="23"/>
    </location>
</feature>
<dbReference type="AlphaFoldDB" id="A0A4R5W4G3"/>
<feature type="chain" id="PRO_5020677459" evidence="7">
    <location>
        <begin position="24"/>
        <end position="252"/>
    </location>
</feature>
<feature type="binding site" description="covalent" evidence="4">
    <location>
        <position position="45"/>
    </location>
    <ligand>
        <name>heme c</name>
        <dbReference type="ChEBI" id="CHEBI:61717"/>
        <label>1</label>
    </ligand>
</feature>
<dbReference type="PIRSF" id="PIRSF000005">
    <property type="entry name" value="Cytochrome_c4"/>
    <property type="match status" value="1"/>
</dbReference>
<evidence type="ECO:0000256" key="6">
    <source>
        <dbReference type="SAM" id="MobiDB-lite"/>
    </source>
</evidence>
<feature type="binding site" description="axial binding residue" evidence="5">
    <location>
        <position position="151"/>
    </location>
    <ligand>
        <name>heme c</name>
        <dbReference type="ChEBI" id="CHEBI:61717"/>
        <label>2</label>
    </ligand>
    <ligandPart>
        <name>Fe</name>
        <dbReference type="ChEBI" id="CHEBI:18248"/>
    </ligandPart>
</feature>
<evidence type="ECO:0000313" key="10">
    <source>
        <dbReference type="Proteomes" id="UP000294829"/>
    </source>
</evidence>
<dbReference type="InterPro" id="IPR036909">
    <property type="entry name" value="Cyt_c-like_dom_sf"/>
</dbReference>
<dbReference type="EMBL" id="SMYL01000002">
    <property type="protein sequence ID" value="TDK67664.1"/>
    <property type="molecule type" value="Genomic_DNA"/>
</dbReference>
<dbReference type="PROSITE" id="PS51007">
    <property type="entry name" value="CYTC"/>
    <property type="match status" value="1"/>
</dbReference>
<evidence type="ECO:0000256" key="4">
    <source>
        <dbReference type="PIRSR" id="PIRSR000005-1"/>
    </source>
</evidence>
<evidence type="ECO:0000313" key="9">
    <source>
        <dbReference type="EMBL" id="TDK67664.1"/>
    </source>
</evidence>
<dbReference type="GO" id="GO:0020037">
    <property type="term" value="F:heme binding"/>
    <property type="evidence" value="ECO:0007669"/>
    <property type="project" value="InterPro"/>
</dbReference>
<feature type="domain" description="Cytochrome c" evidence="8">
    <location>
        <begin position="126"/>
        <end position="216"/>
    </location>
</feature>
<feature type="binding site" description="axial binding residue" evidence="5">
    <location>
        <position position="193"/>
    </location>
    <ligand>
        <name>heme c</name>
        <dbReference type="ChEBI" id="CHEBI:61717"/>
        <label>2</label>
    </ligand>
    <ligandPart>
        <name>Fe</name>
        <dbReference type="ChEBI" id="CHEBI:18248"/>
    </ligandPart>
</feature>
<evidence type="ECO:0000259" key="8">
    <source>
        <dbReference type="PROSITE" id="PS51007"/>
    </source>
</evidence>
<evidence type="ECO:0000256" key="3">
    <source>
        <dbReference type="ARBA" id="ARBA00023004"/>
    </source>
</evidence>
<dbReference type="GO" id="GO:0042597">
    <property type="term" value="C:periplasmic space"/>
    <property type="evidence" value="ECO:0007669"/>
    <property type="project" value="InterPro"/>
</dbReference>
<organism evidence="9 10">
    <name type="scientific">Sapientia aquatica</name>
    <dbReference type="NCBI Taxonomy" id="1549640"/>
    <lineage>
        <taxon>Bacteria</taxon>
        <taxon>Pseudomonadati</taxon>
        <taxon>Pseudomonadota</taxon>
        <taxon>Betaproteobacteria</taxon>
        <taxon>Burkholderiales</taxon>
        <taxon>Oxalobacteraceae</taxon>
        <taxon>Sapientia</taxon>
    </lineage>
</organism>
<dbReference type="Proteomes" id="UP000294829">
    <property type="component" value="Unassembled WGS sequence"/>
</dbReference>
<accession>A0A4R5W4G3</accession>
<dbReference type="OrthoDB" id="9773456at2"/>
<sequence length="252" mass="26830">MSTISIKALFCFALFNLSAAAIAQTSAATPAKAIPDSMEERVKACVMCHAPQDKATADAYYPRIAGKPAGYLYNQLINFKEGRRTYTAMTNLIDPLSDAYLQKIAVYFSQLHPAYVPQPSSNATPEMFARGQILVTKGDPSKNIPACVACHSSTLLGVTPAVPGLLGLPRDYINAQFGAMRNGARRNNAPDCMAQIAQRMSSDDINSAATWLSAQKMNEGDKPANSLPAPMPLKCGSVEHASSAANSGEVAK</sequence>
<dbReference type="GO" id="GO:0005506">
    <property type="term" value="F:iron ion binding"/>
    <property type="evidence" value="ECO:0007669"/>
    <property type="project" value="InterPro"/>
</dbReference>
<evidence type="ECO:0000256" key="7">
    <source>
        <dbReference type="SAM" id="SignalP"/>
    </source>
</evidence>
<name>A0A4R5W4G3_9BURK</name>
<dbReference type="InterPro" id="IPR009056">
    <property type="entry name" value="Cyt_c-like_dom"/>
</dbReference>
<feature type="region of interest" description="Disordered" evidence="6">
    <location>
        <begin position="218"/>
        <end position="252"/>
    </location>
</feature>
<comment type="caution">
    <text evidence="9">The sequence shown here is derived from an EMBL/GenBank/DDBJ whole genome shotgun (WGS) entry which is preliminary data.</text>
</comment>
<gene>
    <name evidence="9" type="ORF">E2I14_07000</name>
</gene>
<feature type="binding site" description="covalent" evidence="4">
    <location>
        <position position="147"/>
    </location>
    <ligand>
        <name>heme c</name>
        <dbReference type="ChEBI" id="CHEBI:61717"/>
        <label>2</label>
    </ligand>
</feature>
<dbReference type="InterPro" id="IPR024167">
    <property type="entry name" value="Cytochrome_c4-like"/>
</dbReference>
<feature type="binding site" description="axial binding residue" evidence="5">
    <location>
        <position position="49"/>
    </location>
    <ligand>
        <name>heme c</name>
        <dbReference type="ChEBI" id="CHEBI:61717"/>
        <label>1</label>
    </ligand>
    <ligandPart>
        <name>Fe</name>
        <dbReference type="ChEBI" id="CHEBI:18248"/>
    </ligandPart>
</feature>
<dbReference type="InterPro" id="IPR050597">
    <property type="entry name" value="Cytochrome_c_Oxidase_Subunit"/>
</dbReference>
<evidence type="ECO:0000256" key="2">
    <source>
        <dbReference type="ARBA" id="ARBA00022723"/>
    </source>
</evidence>
<dbReference type="PANTHER" id="PTHR33751:SF11">
    <property type="entry name" value="BLL4483 PROTEIN"/>
    <property type="match status" value="1"/>
</dbReference>
<feature type="binding site" description="axial binding residue" evidence="5">
    <location>
        <position position="89"/>
    </location>
    <ligand>
        <name>heme c</name>
        <dbReference type="ChEBI" id="CHEBI:61717"/>
        <label>1</label>
    </ligand>
    <ligandPart>
        <name>Fe</name>
        <dbReference type="ChEBI" id="CHEBI:18248"/>
    </ligandPart>
</feature>
<keyword evidence="3 5" id="KW-0408">Iron</keyword>
<dbReference type="SUPFAM" id="SSF46626">
    <property type="entry name" value="Cytochrome c"/>
    <property type="match status" value="2"/>
</dbReference>
<dbReference type="PANTHER" id="PTHR33751">
    <property type="entry name" value="CBB3-TYPE CYTOCHROME C OXIDASE SUBUNIT FIXP"/>
    <property type="match status" value="1"/>
</dbReference>
<evidence type="ECO:0000256" key="5">
    <source>
        <dbReference type="PIRSR" id="PIRSR000005-2"/>
    </source>
</evidence>
<keyword evidence="10" id="KW-1185">Reference proteome</keyword>
<feature type="binding site" description="covalent" evidence="4">
    <location>
        <position position="48"/>
    </location>
    <ligand>
        <name>heme c</name>
        <dbReference type="ChEBI" id="CHEBI:61717"/>
        <label>1</label>
    </ligand>
</feature>
<keyword evidence="1 4" id="KW-0349">Heme</keyword>
<feature type="binding site" description="covalent" evidence="4">
    <location>
        <position position="150"/>
    </location>
    <ligand>
        <name>heme c</name>
        <dbReference type="ChEBI" id="CHEBI:61717"/>
        <label>2</label>
    </ligand>
</feature>
<proteinExistence type="predicted"/>
<comment type="PTM">
    <text evidence="4">Binds 2 heme c groups covalently per subunit.</text>
</comment>